<sequence>MFSTFDVSLNKQSTAISPRGPRPARRKQVGLRQACENCRINRIKCNEEKPCRSCRKRGTQCSNSKRNNGRRTNESRSGSITVVSESPSISSLERHEIISRQNDELQALRKRLAELEHQQKEQRTAAEPPADARGVAMGRHMDNGSCHQGDSAPWPFVVLLFYRSHVEISPERIPGSSLDELWGLHSPTKSPSVLLSQGISSSGGCVSGETLSRTQEESYLNLFWHSYHVTCPILHVTEFREYYASLWPSFDGTSTQTDPTRQPSALVDIVLALCMQYGSAFLPRDTGAGISGSETAPTGWWLYQRCQKLLEHSALHPSIFMVQCQIYSVLYLRNTSYRSLANSMLASAIQTAQVLGLHLESPSSLTHAKINVRKRIWWMLFMLDSDVSIKMGRPSQICSSNITCTLPDDAEDEEAMMSFYASTSTEVSWLSYHTQSIKLCFMMRSIYTRFYMRCTEVMKINNGKSLYEDRSLLEGCARDLFESMKKLQDWIDQVPGSLKIPRKGGGEPFSTTRSTLVFDPQAPFWLQRQAILLELQYHSSAMYLYRPFISFPPSSTPDTPLTIRHNISCLTHATTVTNLLHQTLSEMDILNGSHEAYEYEWDAMISILGFALSHPVCPRTPSARKAVHTSIAVLEMVGAYSQSSVGRACSVFRSVLDKIDFVNKTLHDAIFGPPSQKQSPQASRKVQQAQSQNHSPLTALSTFLDNRFSPTMNLEREKDQTHSNPLLDGNYLDGPNHMHTIMDSCSMFGADDTNPTRNYEVMLDFELEMDSCSVDWDQVS</sequence>
<name>A0A3D8T8X4_9HELO</name>
<dbReference type="OrthoDB" id="2283488at2759"/>
<dbReference type="SMART" id="SM00906">
    <property type="entry name" value="Fungal_trans"/>
    <property type="match status" value="1"/>
</dbReference>
<dbReference type="InterPro" id="IPR036864">
    <property type="entry name" value="Zn2-C6_fun-type_DNA-bd_sf"/>
</dbReference>
<dbReference type="GO" id="GO:0005634">
    <property type="term" value="C:nucleus"/>
    <property type="evidence" value="ECO:0007669"/>
    <property type="project" value="TreeGrafter"/>
</dbReference>
<dbReference type="Proteomes" id="UP000256328">
    <property type="component" value="Unassembled WGS sequence"/>
</dbReference>
<dbReference type="SMART" id="SM00066">
    <property type="entry name" value="GAL4"/>
    <property type="match status" value="1"/>
</dbReference>
<dbReference type="CDD" id="cd12148">
    <property type="entry name" value="fungal_TF_MHR"/>
    <property type="match status" value="1"/>
</dbReference>
<evidence type="ECO:0000256" key="2">
    <source>
        <dbReference type="ARBA" id="ARBA00023015"/>
    </source>
</evidence>
<dbReference type="Pfam" id="PF00172">
    <property type="entry name" value="Zn_clus"/>
    <property type="match status" value="1"/>
</dbReference>
<organism evidence="8 9">
    <name type="scientific">Coleophoma crateriformis</name>
    <dbReference type="NCBI Taxonomy" id="565419"/>
    <lineage>
        <taxon>Eukaryota</taxon>
        <taxon>Fungi</taxon>
        <taxon>Dikarya</taxon>
        <taxon>Ascomycota</taxon>
        <taxon>Pezizomycotina</taxon>
        <taxon>Leotiomycetes</taxon>
        <taxon>Helotiales</taxon>
        <taxon>Dermateaceae</taxon>
        <taxon>Coleophoma</taxon>
    </lineage>
</organism>
<dbReference type="PANTHER" id="PTHR47424:SF12">
    <property type="entry name" value="TRANSCRIPTION FACTOR ASQA"/>
    <property type="match status" value="1"/>
</dbReference>
<evidence type="ECO:0000256" key="5">
    <source>
        <dbReference type="SAM" id="Coils"/>
    </source>
</evidence>
<evidence type="ECO:0000313" key="8">
    <source>
        <dbReference type="EMBL" id="RDW94985.1"/>
    </source>
</evidence>
<dbReference type="GO" id="GO:0008270">
    <property type="term" value="F:zinc ion binding"/>
    <property type="evidence" value="ECO:0007669"/>
    <property type="project" value="InterPro"/>
</dbReference>
<dbReference type="PROSITE" id="PS00463">
    <property type="entry name" value="ZN2_CY6_FUNGAL_1"/>
    <property type="match status" value="1"/>
</dbReference>
<feature type="compositionally biased region" description="Polar residues" evidence="6">
    <location>
        <begin position="75"/>
        <end position="86"/>
    </location>
</feature>
<reference evidence="8 9" key="1">
    <citation type="journal article" date="2018" name="IMA Fungus">
        <title>IMA Genome-F 9: Draft genome sequence of Annulohypoxylon stygium, Aspergillus mulundensis, Berkeleyomyces basicola (syn. Thielaviopsis basicola), Ceratocystis smalleyi, two Cercospora beticola strains, Coleophoma cylindrospora, Fusarium fracticaudum, Phialophora cf. hyalina, and Morchella septimelata.</title>
        <authorList>
            <person name="Wingfield B.D."/>
            <person name="Bills G.F."/>
            <person name="Dong Y."/>
            <person name="Huang W."/>
            <person name="Nel W.J."/>
            <person name="Swalarsk-Parry B.S."/>
            <person name="Vaghefi N."/>
            <person name="Wilken P.M."/>
            <person name="An Z."/>
            <person name="de Beer Z.W."/>
            <person name="De Vos L."/>
            <person name="Chen L."/>
            <person name="Duong T.A."/>
            <person name="Gao Y."/>
            <person name="Hammerbacher A."/>
            <person name="Kikkert J.R."/>
            <person name="Li Y."/>
            <person name="Li H."/>
            <person name="Li K."/>
            <person name="Li Q."/>
            <person name="Liu X."/>
            <person name="Ma X."/>
            <person name="Naidoo K."/>
            <person name="Pethybridge S.J."/>
            <person name="Sun J."/>
            <person name="Steenkamp E.T."/>
            <person name="van der Nest M.A."/>
            <person name="van Wyk S."/>
            <person name="Wingfield M.J."/>
            <person name="Xiong C."/>
            <person name="Yue Q."/>
            <person name="Zhang X."/>
        </authorList>
    </citation>
    <scope>NUCLEOTIDE SEQUENCE [LARGE SCALE GENOMIC DNA]</scope>
    <source>
        <strain evidence="8 9">BP5796</strain>
    </source>
</reference>
<accession>A0A3D8T8X4</accession>
<evidence type="ECO:0000256" key="4">
    <source>
        <dbReference type="ARBA" id="ARBA00023242"/>
    </source>
</evidence>
<protein>
    <recommendedName>
        <fullName evidence="7">Zn(2)-C6 fungal-type domain-containing protein</fullName>
    </recommendedName>
</protein>
<feature type="domain" description="Zn(2)-C6 fungal-type" evidence="7">
    <location>
        <begin position="34"/>
        <end position="63"/>
    </location>
</feature>
<comment type="caution">
    <text evidence="8">The sequence shown here is derived from an EMBL/GenBank/DDBJ whole genome shotgun (WGS) entry which is preliminary data.</text>
</comment>
<keyword evidence="4" id="KW-0539">Nucleus</keyword>
<dbReference type="InterPro" id="IPR001138">
    <property type="entry name" value="Zn2Cys6_DnaBD"/>
</dbReference>
<evidence type="ECO:0000259" key="7">
    <source>
        <dbReference type="PROSITE" id="PS50048"/>
    </source>
</evidence>
<feature type="compositionally biased region" description="Polar residues" evidence="6">
    <location>
        <begin position="1"/>
        <end position="16"/>
    </location>
</feature>
<gene>
    <name evidence="8" type="ORF">BP5796_00748</name>
</gene>
<dbReference type="Gene3D" id="4.10.240.10">
    <property type="entry name" value="Zn(2)-C6 fungal-type DNA-binding domain"/>
    <property type="match status" value="1"/>
</dbReference>
<dbReference type="AlphaFoldDB" id="A0A3D8T8X4"/>
<dbReference type="GO" id="GO:0000978">
    <property type="term" value="F:RNA polymerase II cis-regulatory region sequence-specific DNA binding"/>
    <property type="evidence" value="ECO:0007669"/>
    <property type="project" value="TreeGrafter"/>
</dbReference>
<keyword evidence="2" id="KW-0805">Transcription regulation</keyword>
<proteinExistence type="predicted"/>
<evidence type="ECO:0000313" key="9">
    <source>
        <dbReference type="Proteomes" id="UP000256328"/>
    </source>
</evidence>
<feature type="region of interest" description="Disordered" evidence="6">
    <location>
        <begin position="1"/>
        <end position="25"/>
    </location>
</feature>
<keyword evidence="9" id="KW-1185">Reference proteome</keyword>
<dbReference type="SUPFAM" id="SSF57701">
    <property type="entry name" value="Zn2/Cys6 DNA-binding domain"/>
    <property type="match status" value="1"/>
</dbReference>
<feature type="coiled-coil region" evidence="5">
    <location>
        <begin position="98"/>
        <end position="125"/>
    </location>
</feature>
<dbReference type="GO" id="GO:0000435">
    <property type="term" value="P:positive regulation of transcription from RNA polymerase II promoter by galactose"/>
    <property type="evidence" value="ECO:0007669"/>
    <property type="project" value="TreeGrafter"/>
</dbReference>
<dbReference type="GO" id="GO:0000981">
    <property type="term" value="F:DNA-binding transcription factor activity, RNA polymerase II-specific"/>
    <property type="evidence" value="ECO:0007669"/>
    <property type="project" value="InterPro"/>
</dbReference>
<dbReference type="PROSITE" id="PS50048">
    <property type="entry name" value="ZN2_CY6_FUNGAL_2"/>
    <property type="match status" value="1"/>
</dbReference>
<feature type="region of interest" description="Disordered" evidence="6">
    <location>
        <begin position="671"/>
        <end position="694"/>
    </location>
</feature>
<dbReference type="InterPro" id="IPR007219">
    <property type="entry name" value="XnlR_reg_dom"/>
</dbReference>
<dbReference type="GO" id="GO:0006351">
    <property type="term" value="P:DNA-templated transcription"/>
    <property type="evidence" value="ECO:0007669"/>
    <property type="project" value="InterPro"/>
</dbReference>
<evidence type="ECO:0000256" key="6">
    <source>
        <dbReference type="SAM" id="MobiDB-lite"/>
    </source>
</evidence>
<evidence type="ECO:0000256" key="1">
    <source>
        <dbReference type="ARBA" id="ARBA00022723"/>
    </source>
</evidence>
<dbReference type="InterPro" id="IPR051127">
    <property type="entry name" value="Fungal_SecMet_Regulators"/>
</dbReference>
<feature type="compositionally biased region" description="Polar residues" evidence="6">
    <location>
        <begin position="675"/>
        <end position="694"/>
    </location>
</feature>
<evidence type="ECO:0000256" key="3">
    <source>
        <dbReference type="ARBA" id="ARBA00023163"/>
    </source>
</evidence>
<dbReference type="PANTHER" id="PTHR47424">
    <property type="entry name" value="REGULATORY PROTEIN GAL4"/>
    <property type="match status" value="1"/>
</dbReference>
<dbReference type="EMBL" id="PDLN01000001">
    <property type="protein sequence ID" value="RDW94985.1"/>
    <property type="molecule type" value="Genomic_DNA"/>
</dbReference>
<dbReference type="CDD" id="cd00067">
    <property type="entry name" value="GAL4"/>
    <property type="match status" value="1"/>
</dbReference>
<keyword evidence="5" id="KW-0175">Coiled coil</keyword>
<keyword evidence="1" id="KW-0479">Metal-binding</keyword>
<feature type="region of interest" description="Disordered" evidence="6">
    <location>
        <begin position="55"/>
        <end position="86"/>
    </location>
</feature>
<keyword evidence="3" id="KW-0804">Transcription</keyword>
<dbReference type="Pfam" id="PF04082">
    <property type="entry name" value="Fungal_trans"/>
    <property type="match status" value="1"/>
</dbReference>